<evidence type="ECO:0000256" key="5">
    <source>
        <dbReference type="ARBA" id="ARBA00022763"/>
    </source>
</evidence>
<name>A0A1W1BGV3_9ZZZZ</name>
<dbReference type="PIRSF" id="PIRSF003128">
    <property type="entry name" value="RecN"/>
    <property type="match status" value="1"/>
</dbReference>
<dbReference type="InterPro" id="IPR003593">
    <property type="entry name" value="AAA+_ATPase"/>
</dbReference>
<dbReference type="GO" id="GO:0006310">
    <property type="term" value="P:DNA recombination"/>
    <property type="evidence" value="ECO:0007669"/>
    <property type="project" value="InterPro"/>
</dbReference>
<gene>
    <name evidence="10" type="ORF">MNB_SV-8-1377</name>
</gene>
<dbReference type="Pfam" id="PF02463">
    <property type="entry name" value="SMC_N"/>
    <property type="match status" value="1"/>
</dbReference>
<evidence type="ECO:0000256" key="6">
    <source>
        <dbReference type="ARBA" id="ARBA00022840"/>
    </source>
</evidence>
<dbReference type="GO" id="GO:0043590">
    <property type="term" value="C:bacterial nucleoid"/>
    <property type="evidence" value="ECO:0007669"/>
    <property type="project" value="TreeGrafter"/>
</dbReference>
<dbReference type="InterPro" id="IPR027417">
    <property type="entry name" value="P-loop_NTPase"/>
</dbReference>
<keyword evidence="7" id="KW-0234">DNA repair</keyword>
<dbReference type="SUPFAM" id="SSF52540">
    <property type="entry name" value="P-loop containing nucleoside triphosphate hydrolases"/>
    <property type="match status" value="1"/>
</dbReference>
<dbReference type="GO" id="GO:0006281">
    <property type="term" value="P:DNA repair"/>
    <property type="evidence" value="ECO:0007669"/>
    <property type="project" value="UniProtKB-KW"/>
</dbReference>
<dbReference type="GO" id="GO:0009432">
    <property type="term" value="P:SOS response"/>
    <property type="evidence" value="ECO:0007669"/>
    <property type="project" value="TreeGrafter"/>
</dbReference>
<dbReference type="GO" id="GO:0005524">
    <property type="term" value="F:ATP binding"/>
    <property type="evidence" value="ECO:0007669"/>
    <property type="project" value="UniProtKB-KW"/>
</dbReference>
<dbReference type="PANTHER" id="PTHR11059:SF0">
    <property type="entry name" value="DNA REPAIR PROTEIN RECN"/>
    <property type="match status" value="1"/>
</dbReference>
<comment type="function">
    <text evidence="1">May be involved in recombinational repair of damaged DNA.</text>
</comment>
<organism evidence="10">
    <name type="scientific">hydrothermal vent metagenome</name>
    <dbReference type="NCBI Taxonomy" id="652676"/>
    <lineage>
        <taxon>unclassified sequences</taxon>
        <taxon>metagenomes</taxon>
        <taxon>ecological metagenomes</taxon>
    </lineage>
</organism>
<reference evidence="10" key="1">
    <citation type="submission" date="2016-10" db="EMBL/GenBank/DDBJ databases">
        <authorList>
            <person name="de Groot N.N."/>
        </authorList>
    </citation>
    <scope>NUCLEOTIDE SEQUENCE</scope>
</reference>
<evidence type="ECO:0000256" key="1">
    <source>
        <dbReference type="ARBA" id="ARBA00003618"/>
    </source>
</evidence>
<sequence length="513" mass="58281">MVERLFFRDLVTFKEVEIEFDKGLVVFTGPSGAGKSVLMSTILSSFGYTAQGAAALCEVTLKKPVKLQSDVYELEDELTIKTLKKEKLRYFIEGQNISKKALETLFSPYVQYLSVRDKGGFESETLLEMIDKSLSAKDKTFKKSLKEYKKRYKNYKLKTEQLAKIKEDEAKLAERIEFAKYEIEKIEKINPKEGEEEELLKIKQHLSRMEKIKDALSHASEIFNYETSIEEVYRLLDKENLLFSEMMNQLRADFEDTQTLADELAEVNVEEVLDRLSDLTLLKHRYGSIEEALAYKAQKSRELAGYAHIEQDKSMLESFLQIEFTELNIIAARLSVVRQKEAKELEKILKGYLETLKLPELSFCFESEALSQSGMDSVDVMLGNSRTTTLSGGEFNRLRLALMAATISKDETMQGILILDEIDANVSGDESIAIAEMISKLSLVYQIFAISHQPHLSAKAQQHIVVTKERETSCVTVLDQEGRVQEIARIIAGENPTSAALAFAKKLRDFPKA</sequence>
<keyword evidence="4" id="KW-0547">Nucleotide-binding</keyword>
<evidence type="ECO:0000259" key="9">
    <source>
        <dbReference type="SMART" id="SM00382"/>
    </source>
</evidence>
<keyword evidence="6" id="KW-0067">ATP-binding</keyword>
<evidence type="ECO:0000256" key="4">
    <source>
        <dbReference type="ARBA" id="ARBA00022741"/>
    </source>
</evidence>
<accession>A0A1W1BGV3</accession>
<dbReference type="InterPro" id="IPR004604">
    <property type="entry name" value="DNA_recomb/repair_RecN"/>
</dbReference>
<feature type="domain" description="AAA+ ATPase" evidence="9">
    <location>
        <begin position="21"/>
        <end position="470"/>
    </location>
</feature>
<evidence type="ECO:0000256" key="3">
    <source>
        <dbReference type="ARBA" id="ARBA00021315"/>
    </source>
</evidence>
<dbReference type="InterPro" id="IPR003395">
    <property type="entry name" value="RecF/RecN/SMC_N"/>
</dbReference>
<dbReference type="Gene3D" id="3.40.50.300">
    <property type="entry name" value="P-loop containing nucleotide triphosphate hydrolases"/>
    <property type="match status" value="2"/>
</dbReference>
<dbReference type="EMBL" id="FPHD01000020">
    <property type="protein sequence ID" value="SFV52780.1"/>
    <property type="molecule type" value="Genomic_DNA"/>
</dbReference>
<proteinExistence type="inferred from homology"/>
<evidence type="ECO:0000256" key="2">
    <source>
        <dbReference type="ARBA" id="ARBA00009441"/>
    </source>
</evidence>
<protein>
    <recommendedName>
        <fullName evidence="3">DNA repair protein RecN</fullName>
    </recommendedName>
    <alternativeName>
        <fullName evidence="8">Recombination protein N</fullName>
    </alternativeName>
</protein>
<evidence type="ECO:0000256" key="7">
    <source>
        <dbReference type="ARBA" id="ARBA00023204"/>
    </source>
</evidence>
<comment type="similarity">
    <text evidence="2">Belongs to the RecN family.</text>
</comment>
<evidence type="ECO:0000313" key="10">
    <source>
        <dbReference type="EMBL" id="SFV52780.1"/>
    </source>
</evidence>
<dbReference type="AlphaFoldDB" id="A0A1W1BGV3"/>
<keyword evidence="5" id="KW-0227">DNA damage</keyword>
<dbReference type="SMART" id="SM00382">
    <property type="entry name" value="AAA"/>
    <property type="match status" value="1"/>
</dbReference>
<evidence type="ECO:0000256" key="8">
    <source>
        <dbReference type="ARBA" id="ARBA00033408"/>
    </source>
</evidence>
<dbReference type="PANTHER" id="PTHR11059">
    <property type="entry name" value="DNA REPAIR PROTEIN RECN"/>
    <property type="match status" value="1"/>
</dbReference>